<feature type="chain" id="PRO_5034486941" description="PLC-like phosphodiesterase" evidence="3">
    <location>
        <begin position="25"/>
        <end position="374"/>
    </location>
</feature>
<dbReference type="PROSITE" id="PS50007">
    <property type="entry name" value="PIPLC_X_DOMAIN"/>
    <property type="match status" value="1"/>
</dbReference>
<gene>
    <name evidence="4" type="ORF">D9758_002322</name>
</gene>
<dbReference type="SUPFAM" id="SSF51695">
    <property type="entry name" value="PLC-like phosphodiesterases"/>
    <property type="match status" value="1"/>
</dbReference>
<feature type="compositionally biased region" description="Gly residues" evidence="1">
    <location>
        <begin position="325"/>
        <end position="339"/>
    </location>
</feature>
<dbReference type="AlphaFoldDB" id="A0A8H5LSQ5"/>
<feature type="region of interest" description="Disordered" evidence="1">
    <location>
        <begin position="312"/>
        <end position="346"/>
    </location>
</feature>
<evidence type="ECO:0000256" key="2">
    <source>
        <dbReference type="SAM" id="Phobius"/>
    </source>
</evidence>
<keyword evidence="3" id="KW-0732">Signal</keyword>
<dbReference type="PANTHER" id="PTHR13593">
    <property type="match status" value="1"/>
</dbReference>
<dbReference type="EMBL" id="JAACJM010000015">
    <property type="protein sequence ID" value="KAF5368630.1"/>
    <property type="molecule type" value="Genomic_DNA"/>
</dbReference>
<evidence type="ECO:0000256" key="1">
    <source>
        <dbReference type="SAM" id="MobiDB-lite"/>
    </source>
</evidence>
<protein>
    <recommendedName>
        <fullName evidence="6">PLC-like phosphodiesterase</fullName>
    </recommendedName>
</protein>
<dbReference type="GO" id="GO:0006629">
    <property type="term" value="P:lipid metabolic process"/>
    <property type="evidence" value="ECO:0007669"/>
    <property type="project" value="InterPro"/>
</dbReference>
<keyword evidence="2" id="KW-1133">Transmembrane helix</keyword>
<dbReference type="Gene3D" id="3.20.20.190">
    <property type="entry name" value="Phosphatidylinositol (PI) phosphodiesterase"/>
    <property type="match status" value="1"/>
</dbReference>
<keyword evidence="2" id="KW-0472">Membrane</keyword>
<dbReference type="Pfam" id="PF26146">
    <property type="entry name" value="PI-PLC_X"/>
    <property type="match status" value="1"/>
</dbReference>
<dbReference type="Proteomes" id="UP000559256">
    <property type="component" value="Unassembled WGS sequence"/>
</dbReference>
<evidence type="ECO:0000313" key="4">
    <source>
        <dbReference type="EMBL" id="KAF5368630.1"/>
    </source>
</evidence>
<feature type="transmembrane region" description="Helical" evidence="2">
    <location>
        <begin position="356"/>
        <end position="373"/>
    </location>
</feature>
<dbReference type="InterPro" id="IPR051057">
    <property type="entry name" value="PI-PLC_domain"/>
</dbReference>
<accession>A0A8H5LSQ5</accession>
<proteinExistence type="predicted"/>
<dbReference type="PANTHER" id="PTHR13593:SF140">
    <property type="entry name" value="PLC-LIKE PHOSPHODIESTERASE"/>
    <property type="match status" value="1"/>
</dbReference>
<feature type="signal peptide" evidence="3">
    <location>
        <begin position="1"/>
        <end position="24"/>
    </location>
</feature>
<dbReference type="InterPro" id="IPR017946">
    <property type="entry name" value="PLC-like_Pdiesterase_TIM-brl"/>
</dbReference>
<organism evidence="4 5">
    <name type="scientific">Tetrapyrgos nigripes</name>
    <dbReference type="NCBI Taxonomy" id="182062"/>
    <lineage>
        <taxon>Eukaryota</taxon>
        <taxon>Fungi</taxon>
        <taxon>Dikarya</taxon>
        <taxon>Basidiomycota</taxon>
        <taxon>Agaricomycotina</taxon>
        <taxon>Agaricomycetes</taxon>
        <taxon>Agaricomycetidae</taxon>
        <taxon>Agaricales</taxon>
        <taxon>Marasmiineae</taxon>
        <taxon>Marasmiaceae</taxon>
        <taxon>Tetrapyrgos</taxon>
    </lineage>
</organism>
<dbReference type="GO" id="GO:0008081">
    <property type="term" value="F:phosphoric diester hydrolase activity"/>
    <property type="evidence" value="ECO:0007669"/>
    <property type="project" value="InterPro"/>
</dbReference>
<evidence type="ECO:0000313" key="5">
    <source>
        <dbReference type="Proteomes" id="UP000559256"/>
    </source>
</evidence>
<dbReference type="OrthoDB" id="7984201at2759"/>
<evidence type="ECO:0008006" key="6">
    <source>
        <dbReference type="Google" id="ProtNLM"/>
    </source>
</evidence>
<comment type="caution">
    <text evidence="4">The sequence shown here is derived from an EMBL/GenBank/DDBJ whole genome shotgun (WGS) entry which is preliminary data.</text>
</comment>
<keyword evidence="5" id="KW-1185">Reference proteome</keyword>
<reference evidence="4 5" key="1">
    <citation type="journal article" date="2020" name="ISME J.">
        <title>Uncovering the hidden diversity of litter-decomposition mechanisms in mushroom-forming fungi.</title>
        <authorList>
            <person name="Floudas D."/>
            <person name="Bentzer J."/>
            <person name="Ahren D."/>
            <person name="Johansson T."/>
            <person name="Persson P."/>
            <person name="Tunlid A."/>
        </authorList>
    </citation>
    <scope>NUCLEOTIDE SEQUENCE [LARGE SCALE GENOMIC DNA]</scope>
    <source>
        <strain evidence="4 5">CBS 291.85</strain>
    </source>
</reference>
<sequence>MMLSMNRVVQVATTLLTFSAGANAAAANRRATTCNGHSELCDRSYGNVTFIGAHDSYAVGVNNLAVNQDYDVTQQLTDGVRMLQMQAHDNSGTIQLCHTSCGLFNGGTLEDYLKKVKTWMDANTNDVVSLLIVNIDNLPATQFDSIFKAAGLDSLSYSPSSASLTASGWPTLGEMIDKGTRLVTFIDNTADFSTVPYIIDEFTNIWETAYDVTTSFDCAVNRSKADTSTSMYLINHFLDKVLLGAPVPDVANANTTNAVSGSNSLGEQVDLCVTQMGKSPNFILVDFYEFGGGSVFQVAATANGVEYSPTSAIATPKTSDSGSGSSSGSGSGSSSGGGSNSSTNGAVSPVLNKQQWMTALTVVFGFAFGAVILL</sequence>
<evidence type="ECO:0000256" key="3">
    <source>
        <dbReference type="SAM" id="SignalP"/>
    </source>
</evidence>
<name>A0A8H5LSQ5_9AGAR</name>
<keyword evidence="2" id="KW-0812">Transmembrane</keyword>